<protein>
    <submittedName>
        <fullName evidence="2">Receptor-like serine/threonine-protein kinase SD1-6</fullName>
    </submittedName>
</protein>
<dbReference type="Pfam" id="PF11883">
    <property type="entry name" value="DUF3403"/>
    <property type="match status" value="1"/>
</dbReference>
<dbReference type="AlphaFoldDB" id="A0AAV9BF03"/>
<dbReference type="Proteomes" id="UP001179952">
    <property type="component" value="Unassembled WGS sequence"/>
</dbReference>
<keyword evidence="2" id="KW-0675">Receptor</keyword>
<evidence type="ECO:0000313" key="3">
    <source>
        <dbReference type="Proteomes" id="UP001179952"/>
    </source>
</evidence>
<proteinExistence type="predicted"/>
<gene>
    <name evidence="2" type="ORF">QJS04_geneDACA020802</name>
</gene>
<accession>A0AAV9BF03</accession>
<name>A0AAV9BF03_ACOGR</name>
<dbReference type="InterPro" id="IPR021820">
    <property type="entry name" value="S-locus_recpt_kinase_C"/>
</dbReference>
<keyword evidence="2" id="KW-0418">Kinase</keyword>
<organism evidence="2 3">
    <name type="scientific">Acorus gramineus</name>
    <name type="common">Dwarf sweet flag</name>
    <dbReference type="NCBI Taxonomy" id="55184"/>
    <lineage>
        <taxon>Eukaryota</taxon>
        <taxon>Viridiplantae</taxon>
        <taxon>Streptophyta</taxon>
        <taxon>Embryophyta</taxon>
        <taxon>Tracheophyta</taxon>
        <taxon>Spermatophyta</taxon>
        <taxon>Magnoliopsida</taxon>
        <taxon>Liliopsida</taxon>
        <taxon>Acoraceae</taxon>
        <taxon>Acorus</taxon>
    </lineage>
</organism>
<comment type="caution">
    <text evidence="2">The sequence shown here is derived from an EMBL/GenBank/DDBJ whole genome shotgun (WGS) entry which is preliminary data.</text>
</comment>
<dbReference type="EMBL" id="JAUJYN010000003">
    <property type="protein sequence ID" value="KAK1275028.1"/>
    <property type="molecule type" value="Genomic_DNA"/>
</dbReference>
<sequence length="60" mass="6540">MCVQERAVDRPTMSDVGALFGSDTTSLPVPKQAAFSARTDLRNQESCSINDVTMTIIHAR</sequence>
<evidence type="ECO:0000313" key="2">
    <source>
        <dbReference type="EMBL" id="KAK1275028.1"/>
    </source>
</evidence>
<dbReference type="GO" id="GO:0004674">
    <property type="term" value="F:protein serine/threonine kinase activity"/>
    <property type="evidence" value="ECO:0007669"/>
    <property type="project" value="InterPro"/>
</dbReference>
<evidence type="ECO:0000259" key="1">
    <source>
        <dbReference type="Pfam" id="PF11883"/>
    </source>
</evidence>
<reference evidence="2" key="1">
    <citation type="journal article" date="2023" name="Nat. Commun.">
        <title>Diploid and tetraploid genomes of Acorus and the evolution of monocots.</title>
        <authorList>
            <person name="Ma L."/>
            <person name="Liu K.W."/>
            <person name="Li Z."/>
            <person name="Hsiao Y.Y."/>
            <person name="Qi Y."/>
            <person name="Fu T."/>
            <person name="Tang G.D."/>
            <person name="Zhang D."/>
            <person name="Sun W.H."/>
            <person name="Liu D.K."/>
            <person name="Li Y."/>
            <person name="Chen G.Z."/>
            <person name="Liu X.D."/>
            <person name="Liao X.Y."/>
            <person name="Jiang Y.T."/>
            <person name="Yu X."/>
            <person name="Hao Y."/>
            <person name="Huang J."/>
            <person name="Zhao X.W."/>
            <person name="Ke S."/>
            <person name="Chen Y.Y."/>
            <person name="Wu W.L."/>
            <person name="Hsu J.L."/>
            <person name="Lin Y.F."/>
            <person name="Huang M.D."/>
            <person name="Li C.Y."/>
            <person name="Huang L."/>
            <person name="Wang Z.W."/>
            <person name="Zhao X."/>
            <person name="Zhong W.Y."/>
            <person name="Peng D.H."/>
            <person name="Ahmad S."/>
            <person name="Lan S."/>
            <person name="Zhang J.S."/>
            <person name="Tsai W.C."/>
            <person name="Van de Peer Y."/>
            <person name="Liu Z.J."/>
        </authorList>
    </citation>
    <scope>NUCLEOTIDE SEQUENCE</scope>
    <source>
        <strain evidence="2">SCP</strain>
    </source>
</reference>
<reference evidence="2" key="2">
    <citation type="submission" date="2023-06" db="EMBL/GenBank/DDBJ databases">
        <authorList>
            <person name="Ma L."/>
            <person name="Liu K.-W."/>
            <person name="Li Z."/>
            <person name="Hsiao Y.-Y."/>
            <person name="Qi Y."/>
            <person name="Fu T."/>
            <person name="Tang G."/>
            <person name="Zhang D."/>
            <person name="Sun W.-H."/>
            <person name="Liu D.-K."/>
            <person name="Li Y."/>
            <person name="Chen G.-Z."/>
            <person name="Liu X.-D."/>
            <person name="Liao X.-Y."/>
            <person name="Jiang Y.-T."/>
            <person name="Yu X."/>
            <person name="Hao Y."/>
            <person name="Huang J."/>
            <person name="Zhao X.-W."/>
            <person name="Ke S."/>
            <person name="Chen Y.-Y."/>
            <person name="Wu W.-L."/>
            <person name="Hsu J.-L."/>
            <person name="Lin Y.-F."/>
            <person name="Huang M.-D."/>
            <person name="Li C.-Y."/>
            <person name="Huang L."/>
            <person name="Wang Z.-W."/>
            <person name="Zhao X."/>
            <person name="Zhong W.-Y."/>
            <person name="Peng D.-H."/>
            <person name="Ahmad S."/>
            <person name="Lan S."/>
            <person name="Zhang J.-S."/>
            <person name="Tsai W.-C."/>
            <person name="Van De Peer Y."/>
            <person name="Liu Z.-J."/>
        </authorList>
    </citation>
    <scope>NUCLEOTIDE SEQUENCE</scope>
    <source>
        <strain evidence="2">SCP</strain>
        <tissue evidence="2">Leaves</tissue>
    </source>
</reference>
<keyword evidence="3" id="KW-1185">Reference proteome</keyword>
<feature type="domain" description="S-locus receptor kinase C-terminal" evidence="1">
    <location>
        <begin position="22"/>
        <end position="60"/>
    </location>
</feature>
<keyword evidence="2" id="KW-0808">Transferase</keyword>